<keyword evidence="3" id="KW-1185">Reference proteome</keyword>
<gene>
    <name evidence="2" type="ORF">K3718_11970</name>
</gene>
<feature type="transmembrane region" description="Helical" evidence="1">
    <location>
        <begin position="6"/>
        <end position="21"/>
    </location>
</feature>
<dbReference type="RefSeq" id="WP_259963702.1">
    <property type="nucleotide sequence ID" value="NZ_CP081051.1"/>
</dbReference>
<accession>A0ABY5WFS4</accession>
<evidence type="ECO:0000256" key="1">
    <source>
        <dbReference type="SAM" id="Phobius"/>
    </source>
</evidence>
<dbReference type="Proteomes" id="UP001058514">
    <property type="component" value="Chromosome"/>
</dbReference>
<feature type="transmembrane region" description="Helical" evidence="1">
    <location>
        <begin position="74"/>
        <end position="100"/>
    </location>
</feature>
<proteinExistence type="predicted"/>
<evidence type="ECO:0000313" key="2">
    <source>
        <dbReference type="EMBL" id="UWQ40279.1"/>
    </source>
</evidence>
<protein>
    <recommendedName>
        <fullName evidence="4">DUF2784 domain-containing protein</fullName>
    </recommendedName>
</protein>
<evidence type="ECO:0000313" key="3">
    <source>
        <dbReference type="Proteomes" id="UP001058514"/>
    </source>
</evidence>
<keyword evidence="1" id="KW-1133">Transmembrane helix</keyword>
<dbReference type="EMBL" id="CP081051">
    <property type="protein sequence ID" value="UWQ40279.1"/>
    <property type="molecule type" value="Genomic_DNA"/>
</dbReference>
<evidence type="ECO:0008006" key="4">
    <source>
        <dbReference type="Google" id="ProtNLM"/>
    </source>
</evidence>
<reference evidence="2" key="1">
    <citation type="submission" date="2021-08" db="EMBL/GenBank/DDBJ databases">
        <authorList>
            <person name="Nwanade C."/>
            <person name="Wang M."/>
            <person name="Masoudi A."/>
            <person name="Yu Z."/>
            <person name="Liu J."/>
        </authorList>
    </citation>
    <scope>NUCLEOTIDE SEQUENCE</scope>
    <source>
        <strain evidence="2">S166</strain>
    </source>
</reference>
<name>A0ABY5WFS4_9RHOB</name>
<keyword evidence="1" id="KW-0812">Transmembrane</keyword>
<feature type="transmembrane region" description="Helical" evidence="1">
    <location>
        <begin position="33"/>
        <end position="54"/>
    </location>
</feature>
<organism evidence="2 3">
    <name type="scientific">Leisingera aquaemixtae</name>
    <dbReference type="NCBI Taxonomy" id="1396826"/>
    <lineage>
        <taxon>Bacteria</taxon>
        <taxon>Pseudomonadati</taxon>
        <taxon>Pseudomonadota</taxon>
        <taxon>Alphaproteobacteria</taxon>
        <taxon>Rhodobacterales</taxon>
        <taxon>Roseobacteraceae</taxon>
        <taxon>Leisingera</taxon>
    </lineage>
</organism>
<keyword evidence="1" id="KW-0472">Membrane</keyword>
<sequence length="110" mass="12075">MTDFIFLGLPFFTAAAVLFTAPRKAKIIALAPLLMGLLMLLNMIVIQGCGGNHIKVGWSNCSPDFLRSIGNLLAWPFILNMLLLPFATPCFLGLAAFLTFRKFKGTQQPD</sequence>